<dbReference type="Proteomes" id="UP000198767">
    <property type="component" value="Unassembled WGS sequence"/>
</dbReference>
<gene>
    <name evidence="1" type="ORF">SAMN04488118_103289</name>
</gene>
<dbReference type="STRING" id="1156985.SAMN04488118_103289"/>
<dbReference type="OrthoDB" id="2221036at2"/>
<protein>
    <submittedName>
        <fullName evidence="1">Uncharacterized protein</fullName>
    </submittedName>
</protein>
<name>A0A1G5Q966_9RHOB</name>
<dbReference type="RefSeq" id="WP_090217409.1">
    <property type="nucleotide sequence ID" value="NZ_FMWG01000003.1"/>
</dbReference>
<accession>A0A1G5Q966</accession>
<dbReference type="EMBL" id="FMWG01000003">
    <property type="protein sequence ID" value="SCZ58425.1"/>
    <property type="molecule type" value="Genomic_DNA"/>
</dbReference>
<dbReference type="AlphaFoldDB" id="A0A1G5Q966"/>
<keyword evidence="2" id="KW-1185">Reference proteome</keyword>
<organism evidence="1 2">
    <name type="scientific">Epibacterium ulvae</name>
    <dbReference type="NCBI Taxonomy" id="1156985"/>
    <lineage>
        <taxon>Bacteria</taxon>
        <taxon>Pseudomonadati</taxon>
        <taxon>Pseudomonadota</taxon>
        <taxon>Alphaproteobacteria</taxon>
        <taxon>Rhodobacterales</taxon>
        <taxon>Roseobacteraceae</taxon>
        <taxon>Epibacterium</taxon>
    </lineage>
</organism>
<reference evidence="1 2" key="1">
    <citation type="submission" date="2016-10" db="EMBL/GenBank/DDBJ databases">
        <authorList>
            <person name="de Groot N.N."/>
        </authorList>
    </citation>
    <scope>NUCLEOTIDE SEQUENCE [LARGE SCALE GENOMIC DNA]</scope>
    <source>
        <strain evidence="1 2">U95</strain>
    </source>
</reference>
<sequence length="116" mass="13454">MAKTYSKDLIACANYGIDEKIDANTTVQVPLRDLLKVHATLGEFNRFFHQPLHYQTVDQVNEFLGSFDDPRAYKLLHTAYYELLGEMLPDYVNDMFSDGHFDAPFSPYYFKENDGE</sequence>
<evidence type="ECO:0000313" key="2">
    <source>
        <dbReference type="Proteomes" id="UP000198767"/>
    </source>
</evidence>
<proteinExistence type="predicted"/>
<evidence type="ECO:0000313" key="1">
    <source>
        <dbReference type="EMBL" id="SCZ58425.1"/>
    </source>
</evidence>